<dbReference type="Gene3D" id="2.60.40.10">
    <property type="entry name" value="Immunoglobulins"/>
    <property type="match status" value="1"/>
</dbReference>
<dbReference type="InterPro" id="IPR000535">
    <property type="entry name" value="MSP_dom"/>
</dbReference>
<proteinExistence type="predicted"/>
<organism evidence="5 6">
    <name type="scientific">Gnathostoma spinigerum</name>
    <dbReference type="NCBI Taxonomy" id="75299"/>
    <lineage>
        <taxon>Eukaryota</taxon>
        <taxon>Metazoa</taxon>
        <taxon>Ecdysozoa</taxon>
        <taxon>Nematoda</taxon>
        <taxon>Chromadorea</taxon>
        <taxon>Rhabditida</taxon>
        <taxon>Spirurina</taxon>
        <taxon>Gnathostomatomorpha</taxon>
        <taxon>Gnathostomatoidea</taxon>
        <taxon>Gnathostomatidae</taxon>
        <taxon>Gnathostoma</taxon>
    </lineage>
</organism>
<keyword evidence="1" id="KW-0963">Cytoplasm</keyword>
<keyword evidence="1" id="KW-0206">Cytoskeleton</keyword>
<feature type="region of interest" description="Disordered" evidence="2">
    <location>
        <begin position="33"/>
        <end position="104"/>
    </location>
</feature>
<feature type="compositionally biased region" description="Basic and acidic residues" evidence="2">
    <location>
        <begin position="132"/>
        <end position="146"/>
    </location>
</feature>
<keyword evidence="6" id="KW-1185">Reference proteome</keyword>
<dbReference type="PANTHER" id="PTHR22947">
    <property type="entry name" value="MAJOR SPERM PROTEIN"/>
    <property type="match status" value="1"/>
</dbReference>
<dbReference type="SUPFAM" id="SSF49354">
    <property type="entry name" value="PapD-like"/>
    <property type="match status" value="1"/>
</dbReference>
<evidence type="ECO:0000313" key="5">
    <source>
        <dbReference type="EMBL" id="MFH4977849.1"/>
    </source>
</evidence>
<dbReference type="AlphaFoldDB" id="A0ABD6ECU4"/>
<dbReference type="Proteomes" id="UP001608902">
    <property type="component" value="Unassembled WGS sequence"/>
</dbReference>
<name>A0ABD6ECU4_9BILA</name>
<dbReference type="Pfam" id="PF00635">
    <property type="entry name" value="Motile_Sperm"/>
    <property type="match status" value="1"/>
</dbReference>
<accession>A0ABD6ECU4</accession>
<evidence type="ECO:0000256" key="3">
    <source>
        <dbReference type="SAM" id="SignalP"/>
    </source>
</evidence>
<comment type="caution">
    <text evidence="5">The sequence shown here is derived from an EMBL/GenBank/DDBJ whole genome shotgun (WGS) entry which is preliminary data.</text>
</comment>
<feature type="signal peptide" evidence="3">
    <location>
        <begin position="1"/>
        <end position="26"/>
    </location>
</feature>
<evidence type="ECO:0000256" key="1">
    <source>
        <dbReference type="RuleBase" id="RU003425"/>
    </source>
</evidence>
<feature type="region of interest" description="Disordered" evidence="2">
    <location>
        <begin position="132"/>
        <end position="249"/>
    </location>
</feature>
<evidence type="ECO:0000313" key="6">
    <source>
        <dbReference type="Proteomes" id="UP001608902"/>
    </source>
</evidence>
<feature type="chain" id="PRO_5044758457" description="Major sperm protein" evidence="3">
    <location>
        <begin position="27"/>
        <end position="376"/>
    </location>
</feature>
<feature type="compositionally biased region" description="Basic and acidic residues" evidence="2">
    <location>
        <begin position="200"/>
        <end position="249"/>
    </location>
</feature>
<gene>
    <name evidence="5" type="ORF">AB6A40_004558</name>
</gene>
<feature type="compositionally biased region" description="Basic and acidic residues" evidence="2">
    <location>
        <begin position="51"/>
        <end position="91"/>
    </location>
</feature>
<feature type="compositionally biased region" description="Polar residues" evidence="2">
    <location>
        <begin position="33"/>
        <end position="50"/>
    </location>
</feature>
<dbReference type="PROSITE" id="PS50202">
    <property type="entry name" value="MSP"/>
    <property type="match status" value="1"/>
</dbReference>
<protein>
    <recommendedName>
        <fullName evidence="1">Major sperm protein</fullName>
    </recommendedName>
</protein>
<keyword evidence="3" id="KW-0732">Signal</keyword>
<dbReference type="EMBL" id="JBGFUD010002664">
    <property type="protein sequence ID" value="MFH4977849.1"/>
    <property type="molecule type" value="Genomic_DNA"/>
</dbReference>
<feature type="compositionally biased region" description="Basic and acidic residues" evidence="2">
    <location>
        <begin position="153"/>
        <end position="178"/>
    </location>
</feature>
<dbReference type="InterPro" id="IPR008962">
    <property type="entry name" value="PapD-like_sf"/>
</dbReference>
<comment type="function">
    <text evidence="1">Central component in molecular interactions underlying sperm crawling. Forms an extensive filament system that extends from sperm villipoda, along the leading edge of the pseudopod.</text>
</comment>
<reference evidence="5 6" key="1">
    <citation type="submission" date="2024-08" db="EMBL/GenBank/DDBJ databases">
        <title>Gnathostoma spinigerum genome.</title>
        <authorList>
            <person name="Gonzalez-Bertolin B."/>
            <person name="Monzon S."/>
            <person name="Zaballos A."/>
            <person name="Jimenez P."/>
            <person name="Dekumyoy P."/>
            <person name="Varona S."/>
            <person name="Cuesta I."/>
            <person name="Sumanam S."/>
            <person name="Adisakwattana P."/>
            <person name="Gasser R.B."/>
            <person name="Hernandez-Gonzalez A."/>
            <person name="Young N.D."/>
            <person name="Perteguer M.J."/>
        </authorList>
    </citation>
    <scope>NUCLEOTIDE SEQUENCE [LARGE SCALE GENOMIC DNA]</scope>
    <source>
        <strain evidence="5">AL3</strain>
        <tissue evidence="5">Liver</tissue>
    </source>
</reference>
<evidence type="ECO:0000259" key="4">
    <source>
        <dbReference type="PROSITE" id="PS50202"/>
    </source>
</evidence>
<feature type="domain" description="MSP" evidence="4">
    <location>
        <begin position="253"/>
        <end position="376"/>
    </location>
</feature>
<dbReference type="InterPro" id="IPR051774">
    <property type="entry name" value="Sperm-specific_class_P"/>
</dbReference>
<evidence type="ECO:0000256" key="2">
    <source>
        <dbReference type="SAM" id="MobiDB-lite"/>
    </source>
</evidence>
<sequence length="376" mass="41335">MIESFLFAYTAFILFLSIAVPLQCASRKVENSASLSSTKSAGNSVTQLKNSSEKRGSAEAMKADEKPVCDSNEMDKNDNRLEIDKSKDAKGTDGSSGAPNNEGFVTEKIMTQLNSMTFDFDVPKEGTREIAEKGKDAEALETKKQTEALNVNKESKGDESFRRVDNEKSSKAEEKPTEDGVQNEEMGSSKNTKEVGNASNDKKEDSLVKSKEGEEVSGRKSGEQGLRKKIVEKDGGDSVRTGREPESSVRKAMMKFAESPYITFEPKLIKWTMEGGQKSVKITNNTRSRQAIKIKCSDNAQYRVNPVFSFLDVGESIDIELLRTPGNPKNDKIVIVQAQAKPDETDPVPIFKRIGVIPLYFTLPLTMEATAISGEA</sequence>
<dbReference type="InterPro" id="IPR013783">
    <property type="entry name" value="Ig-like_fold"/>
</dbReference>
<dbReference type="PANTHER" id="PTHR22947:SF39">
    <property type="entry name" value="MSP DOMAIN-CONTAINING PROTEIN"/>
    <property type="match status" value="1"/>
</dbReference>